<keyword evidence="3" id="KW-0227">DNA damage</keyword>
<evidence type="ECO:0000256" key="7">
    <source>
        <dbReference type="ARBA" id="ARBA00023242"/>
    </source>
</evidence>
<evidence type="ECO:0000256" key="4">
    <source>
        <dbReference type="ARBA" id="ARBA00022801"/>
    </source>
</evidence>
<dbReference type="AlphaFoldDB" id="A0AAW1TZW9"/>
<dbReference type="Gene3D" id="3.40.470.10">
    <property type="entry name" value="Uracil-DNA glycosylase-like domain"/>
    <property type="match status" value="1"/>
</dbReference>
<dbReference type="GO" id="GO:0006284">
    <property type="term" value="P:base-excision repair"/>
    <property type="evidence" value="ECO:0007669"/>
    <property type="project" value="InterPro"/>
</dbReference>
<dbReference type="GO" id="GO:0017065">
    <property type="term" value="F:single-strand selective uracil DNA N-glycosylase activity"/>
    <property type="evidence" value="ECO:0007669"/>
    <property type="project" value="InterPro"/>
</dbReference>
<dbReference type="Pfam" id="PF03167">
    <property type="entry name" value="UDG"/>
    <property type="match status" value="1"/>
</dbReference>
<organism evidence="9 10">
    <name type="scientific">Henosepilachna vigintioctopunctata</name>
    <dbReference type="NCBI Taxonomy" id="420089"/>
    <lineage>
        <taxon>Eukaryota</taxon>
        <taxon>Metazoa</taxon>
        <taxon>Ecdysozoa</taxon>
        <taxon>Arthropoda</taxon>
        <taxon>Hexapoda</taxon>
        <taxon>Insecta</taxon>
        <taxon>Pterygota</taxon>
        <taxon>Neoptera</taxon>
        <taxon>Endopterygota</taxon>
        <taxon>Coleoptera</taxon>
        <taxon>Polyphaga</taxon>
        <taxon>Cucujiformia</taxon>
        <taxon>Coccinelloidea</taxon>
        <taxon>Coccinellidae</taxon>
        <taxon>Epilachninae</taxon>
        <taxon>Epilachnini</taxon>
        <taxon>Henosepilachna</taxon>
    </lineage>
</organism>
<dbReference type="InterPro" id="IPR039134">
    <property type="entry name" value="SMUG1"/>
</dbReference>
<proteinExistence type="inferred from homology"/>
<evidence type="ECO:0000256" key="2">
    <source>
        <dbReference type="ARBA" id="ARBA00007889"/>
    </source>
</evidence>
<dbReference type="GO" id="GO:0000703">
    <property type="term" value="F:oxidized pyrimidine nucleobase lesion DNA N-glycosylase activity"/>
    <property type="evidence" value="ECO:0007669"/>
    <property type="project" value="TreeGrafter"/>
</dbReference>
<dbReference type="CDD" id="cd19374">
    <property type="entry name" value="UDG-F3_SMUG1-like"/>
    <property type="match status" value="1"/>
</dbReference>
<dbReference type="InterPro" id="IPR036895">
    <property type="entry name" value="Uracil-DNA_glycosylase-like_sf"/>
</dbReference>
<dbReference type="InterPro" id="IPR005122">
    <property type="entry name" value="Uracil-DNA_glycosylase-like"/>
</dbReference>
<protein>
    <recommendedName>
        <fullName evidence="8">Uracil-DNA glycosylase-like domain-containing protein</fullName>
    </recommendedName>
</protein>
<evidence type="ECO:0000313" key="9">
    <source>
        <dbReference type="EMBL" id="KAK9873909.1"/>
    </source>
</evidence>
<dbReference type="SUPFAM" id="SSF52141">
    <property type="entry name" value="Uracil-DNA glycosylase-like"/>
    <property type="match status" value="1"/>
</dbReference>
<feature type="domain" description="Uracil-DNA glycosylase-like" evidence="8">
    <location>
        <begin position="53"/>
        <end position="238"/>
    </location>
</feature>
<dbReference type="GO" id="GO:0005634">
    <property type="term" value="C:nucleus"/>
    <property type="evidence" value="ECO:0007669"/>
    <property type="project" value="UniProtKB-SubCell"/>
</dbReference>
<reference evidence="9 10" key="1">
    <citation type="submission" date="2023-03" db="EMBL/GenBank/DDBJ databases">
        <title>Genome insight into feeding habits of ladybird beetles.</title>
        <authorList>
            <person name="Li H.-S."/>
            <person name="Huang Y.-H."/>
            <person name="Pang H."/>
        </authorList>
    </citation>
    <scope>NUCLEOTIDE SEQUENCE [LARGE SCALE GENOMIC DNA]</scope>
    <source>
        <strain evidence="9">SYSU_2023b</strain>
        <tissue evidence="9">Whole body</tissue>
    </source>
</reference>
<dbReference type="Proteomes" id="UP001431783">
    <property type="component" value="Unassembled WGS sequence"/>
</dbReference>
<comment type="subcellular location">
    <subcellularLocation>
        <location evidence="1">Nucleus</location>
    </subcellularLocation>
</comment>
<accession>A0AAW1TZW9</accession>
<keyword evidence="5" id="KW-0238">DNA-binding</keyword>
<keyword evidence="4" id="KW-0378">Hydrolase</keyword>
<name>A0AAW1TZW9_9CUCU</name>
<evidence type="ECO:0000256" key="5">
    <source>
        <dbReference type="ARBA" id="ARBA00023125"/>
    </source>
</evidence>
<comment type="caution">
    <text evidence="9">The sequence shown here is derived from an EMBL/GenBank/DDBJ whole genome shotgun (WGS) entry which is preliminary data.</text>
</comment>
<evidence type="ECO:0000313" key="10">
    <source>
        <dbReference type="Proteomes" id="UP001431783"/>
    </source>
</evidence>
<dbReference type="FunFam" id="3.40.470.10:FF:000005">
    <property type="entry name" value="Single-strand selective monofunctional uracil DNA glycosylase"/>
    <property type="match status" value="1"/>
</dbReference>
<keyword evidence="7" id="KW-0539">Nucleus</keyword>
<sequence length="254" mass="29690">MSNNPHIVEEMLRHQRDFNNELSQISFIRSPIHVAYNPTIYAAEPYERFLQMYCCTEKKIIFLGMNPGPFGMCQTGVPFGDVIFVQQWLQINGKVTQPNYICEKRRIQGFNCKRREISGCRFWNFFKELCLTPDIFFKNSIVFNYCPLAFMKMDGQNITPPEFKGDLKSLKIALEETCDRNLVEVVKLLKPEVIIGIGRYAEKRIRYALNELIAINNIEILYMPHPSGRSTQSKNWAKKAKVVLEDNNLEHYFQ</sequence>
<dbReference type="EMBL" id="JARQZJ010000031">
    <property type="protein sequence ID" value="KAK9873909.1"/>
    <property type="molecule type" value="Genomic_DNA"/>
</dbReference>
<evidence type="ECO:0000259" key="8">
    <source>
        <dbReference type="Pfam" id="PF03167"/>
    </source>
</evidence>
<evidence type="ECO:0000256" key="6">
    <source>
        <dbReference type="ARBA" id="ARBA00023204"/>
    </source>
</evidence>
<keyword evidence="6" id="KW-0234">DNA repair</keyword>
<comment type="similarity">
    <text evidence="2">Belongs to the uracil-DNA glycosylase (UDG) superfamily. SMUG1 family.</text>
</comment>
<dbReference type="GO" id="GO:0003677">
    <property type="term" value="F:DNA binding"/>
    <property type="evidence" value="ECO:0007669"/>
    <property type="project" value="UniProtKB-KW"/>
</dbReference>
<gene>
    <name evidence="9" type="ORF">WA026_002261</name>
</gene>
<dbReference type="PANTHER" id="PTHR13235:SF2">
    <property type="entry name" value="SINGLE-STRAND SELECTIVE MONOFUNCTIONAL URACIL DNA GLYCOSYLASE"/>
    <property type="match status" value="1"/>
</dbReference>
<keyword evidence="10" id="KW-1185">Reference proteome</keyword>
<evidence type="ECO:0000256" key="3">
    <source>
        <dbReference type="ARBA" id="ARBA00022763"/>
    </source>
</evidence>
<dbReference type="PANTHER" id="PTHR13235">
    <property type="entry name" value="SINGLE-STRAND SELECTIVE MONOFUNCTIONAL URACIL DNA GLYCOSYLASE"/>
    <property type="match status" value="1"/>
</dbReference>
<evidence type="ECO:0000256" key="1">
    <source>
        <dbReference type="ARBA" id="ARBA00004123"/>
    </source>
</evidence>